<dbReference type="SUPFAM" id="SSF52374">
    <property type="entry name" value="Nucleotidylyl transferase"/>
    <property type="match status" value="1"/>
</dbReference>
<keyword evidence="10" id="KW-1185">Reference proteome</keyword>
<dbReference type="NCBIfam" id="NF004315">
    <property type="entry name" value="PRK05710.1-4"/>
    <property type="match status" value="1"/>
</dbReference>
<dbReference type="InterPro" id="IPR001412">
    <property type="entry name" value="aa-tRNA-synth_I_CS"/>
</dbReference>
<keyword evidence="3 7" id="KW-0547">Nucleotide-binding</keyword>
<reference evidence="9 10" key="1">
    <citation type="submission" date="2020-11" db="EMBL/GenBank/DDBJ databases">
        <title>Description of Pontivivens ytuae sp. nov. isolated from deep sea sediment of Mariana Trench.</title>
        <authorList>
            <person name="Wang Z."/>
            <person name="Sun Q.-L."/>
            <person name="Xu X.-D."/>
            <person name="Tang Y.-Z."/>
            <person name="Zhang J."/>
        </authorList>
    </citation>
    <scope>NUCLEOTIDE SEQUENCE [LARGE SCALE GENOMIC DNA]</scope>
    <source>
        <strain evidence="9 10">MT2928</strain>
    </source>
</reference>
<organism evidence="9 10">
    <name type="scientific">Pontivivens ytuae</name>
    <dbReference type="NCBI Taxonomy" id="2789856"/>
    <lineage>
        <taxon>Bacteria</taxon>
        <taxon>Pseudomonadati</taxon>
        <taxon>Pseudomonadota</taxon>
        <taxon>Alphaproteobacteria</taxon>
        <taxon>Rhodobacterales</taxon>
        <taxon>Paracoccaceae</taxon>
        <taxon>Pontivivens</taxon>
    </lineage>
</organism>
<evidence type="ECO:0000256" key="3">
    <source>
        <dbReference type="ARBA" id="ARBA00022741"/>
    </source>
</evidence>
<evidence type="ECO:0000256" key="6">
    <source>
        <dbReference type="ARBA" id="ARBA00023146"/>
    </source>
</evidence>
<evidence type="ECO:0000256" key="2">
    <source>
        <dbReference type="ARBA" id="ARBA00022723"/>
    </source>
</evidence>
<keyword evidence="4" id="KW-0862">Zinc</keyword>
<feature type="domain" description="Glutamyl/glutaminyl-tRNA synthetase class Ib catalytic" evidence="8">
    <location>
        <begin position="8"/>
        <end position="108"/>
    </location>
</feature>
<dbReference type="GO" id="GO:0005829">
    <property type="term" value="C:cytosol"/>
    <property type="evidence" value="ECO:0007669"/>
    <property type="project" value="TreeGrafter"/>
</dbReference>
<evidence type="ECO:0000313" key="10">
    <source>
        <dbReference type="Proteomes" id="UP000594800"/>
    </source>
</evidence>
<dbReference type="InterPro" id="IPR000924">
    <property type="entry name" value="Glu/Gln-tRNA-synth"/>
</dbReference>
<dbReference type="PANTHER" id="PTHR43311">
    <property type="entry name" value="GLUTAMATE--TRNA LIGASE"/>
    <property type="match status" value="1"/>
</dbReference>
<protein>
    <submittedName>
        <fullName evidence="9">tRNA glutamyl-Q(34) synthetase GluQRS</fullName>
        <ecNumber evidence="9">6.1.1.-</ecNumber>
    </submittedName>
</protein>
<dbReference type="EMBL" id="CP064942">
    <property type="protein sequence ID" value="QPH54012.1"/>
    <property type="molecule type" value="Genomic_DNA"/>
</dbReference>
<dbReference type="KEGG" id="poz:I0K15_19945"/>
<name>A0A7S9LRR1_9RHOB</name>
<evidence type="ECO:0000313" key="9">
    <source>
        <dbReference type="EMBL" id="QPH54012.1"/>
    </source>
</evidence>
<accession>A0A7S9LRR1</accession>
<dbReference type="PRINTS" id="PR00987">
    <property type="entry name" value="TRNASYNTHGLU"/>
</dbReference>
<evidence type="ECO:0000256" key="5">
    <source>
        <dbReference type="ARBA" id="ARBA00022840"/>
    </source>
</evidence>
<dbReference type="AlphaFoldDB" id="A0A7S9LRR1"/>
<keyword evidence="1 7" id="KW-0436">Ligase</keyword>
<dbReference type="GO" id="GO:0004818">
    <property type="term" value="F:glutamate-tRNA ligase activity"/>
    <property type="evidence" value="ECO:0007669"/>
    <property type="project" value="TreeGrafter"/>
</dbReference>
<keyword evidence="5 7" id="KW-0067">ATP-binding</keyword>
<dbReference type="Pfam" id="PF00749">
    <property type="entry name" value="tRNA-synt_1c"/>
    <property type="match status" value="2"/>
</dbReference>
<dbReference type="InterPro" id="IPR020058">
    <property type="entry name" value="Glu/Gln-tRNA-synth_Ib_cat-dom"/>
</dbReference>
<proteinExistence type="inferred from homology"/>
<keyword evidence="6 7" id="KW-0030">Aminoacyl-tRNA synthetase</keyword>
<dbReference type="Proteomes" id="UP000594800">
    <property type="component" value="Chromosome"/>
</dbReference>
<dbReference type="GO" id="GO:0006424">
    <property type="term" value="P:glutamyl-tRNA aminoacylation"/>
    <property type="evidence" value="ECO:0007669"/>
    <property type="project" value="TreeGrafter"/>
</dbReference>
<evidence type="ECO:0000256" key="1">
    <source>
        <dbReference type="ARBA" id="ARBA00022598"/>
    </source>
</evidence>
<comment type="similarity">
    <text evidence="7">Belongs to the class-I aminoacyl-tRNA synthetase family.</text>
</comment>
<sequence length="296" mass="32414">MSSGNVERFAPSPTGLLHLGHAFSALTAGRAAEGGRFLLRIEDIDTTRSRPEFEAAICEDLAWLGLSWEEPVWRQSERLEHYRAAVDRLTAMGLTFACTCTRGDIKAALSAPQEGAPVHGPDGLVYPGICRDAGHPAEGAAIRLHMDRAIAHLGGDAAVRRLTFTELDEGDRGERGDIALDPELLRHGIGDIVLARRDIGTSYHVAVVIDDAAQGVTHVTRGRDLFPATPIHRLLQALLGLSVPFYRHHRLIRDEAGKRLAKRDDARAIRTYREAGWTQEDVMRAIGIEPCDRASS</sequence>
<dbReference type="EC" id="6.1.1.-" evidence="9"/>
<gene>
    <name evidence="9" type="primary">gluQRS</name>
    <name evidence="9" type="ORF">I0K15_19945</name>
</gene>
<dbReference type="PANTHER" id="PTHR43311:SF1">
    <property type="entry name" value="GLUTAMYL-Q TRNA(ASP) SYNTHETASE"/>
    <property type="match status" value="1"/>
</dbReference>
<evidence type="ECO:0000256" key="7">
    <source>
        <dbReference type="RuleBase" id="RU363037"/>
    </source>
</evidence>
<feature type="domain" description="Glutamyl/glutaminyl-tRNA synthetase class Ib catalytic" evidence="8">
    <location>
        <begin position="176"/>
        <end position="286"/>
    </location>
</feature>
<dbReference type="InterPro" id="IPR049940">
    <property type="entry name" value="GluQ/Sye"/>
</dbReference>
<dbReference type="PROSITE" id="PS00178">
    <property type="entry name" value="AA_TRNA_LIGASE_I"/>
    <property type="match status" value="1"/>
</dbReference>
<evidence type="ECO:0000256" key="4">
    <source>
        <dbReference type="ARBA" id="ARBA00022833"/>
    </source>
</evidence>
<keyword evidence="2" id="KW-0479">Metal-binding</keyword>
<dbReference type="Gene3D" id="3.40.50.620">
    <property type="entry name" value="HUPs"/>
    <property type="match status" value="1"/>
</dbReference>
<dbReference type="InterPro" id="IPR014729">
    <property type="entry name" value="Rossmann-like_a/b/a_fold"/>
</dbReference>
<keyword evidence="7" id="KW-0648">Protein biosynthesis</keyword>
<dbReference type="RefSeq" id="WP_196103221.1">
    <property type="nucleotide sequence ID" value="NZ_CP064942.1"/>
</dbReference>
<dbReference type="GO" id="GO:0005524">
    <property type="term" value="F:ATP binding"/>
    <property type="evidence" value="ECO:0007669"/>
    <property type="project" value="UniProtKB-KW"/>
</dbReference>
<evidence type="ECO:0000259" key="8">
    <source>
        <dbReference type="Pfam" id="PF00749"/>
    </source>
</evidence>